<dbReference type="InterPro" id="IPR047153">
    <property type="entry name" value="TRIM45/56/19-like"/>
</dbReference>
<dbReference type="AlphaFoldDB" id="A0A9Q1HLM3"/>
<dbReference type="Pfam" id="PF00643">
    <property type="entry name" value="zf-B_box"/>
    <property type="match status" value="1"/>
</dbReference>
<dbReference type="GO" id="GO:0008270">
    <property type="term" value="F:zinc ion binding"/>
    <property type="evidence" value="ECO:0007669"/>
    <property type="project" value="UniProtKB-KW"/>
</dbReference>
<evidence type="ECO:0000259" key="6">
    <source>
        <dbReference type="PROSITE" id="PS50089"/>
    </source>
</evidence>
<dbReference type="PROSITE" id="PS00518">
    <property type="entry name" value="ZF_RING_1"/>
    <property type="match status" value="1"/>
</dbReference>
<keyword evidence="2 4" id="KW-0863">Zinc-finger</keyword>
<dbReference type="SUPFAM" id="SSF57845">
    <property type="entry name" value="B-box zinc-binding domain"/>
    <property type="match status" value="1"/>
</dbReference>
<dbReference type="PANTHER" id="PTHR25462">
    <property type="entry name" value="BONUS, ISOFORM C-RELATED"/>
    <property type="match status" value="1"/>
</dbReference>
<dbReference type="Pfam" id="PF13445">
    <property type="entry name" value="zf-RING_UBOX"/>
    <property type="match status" value="1"/>
</dbReference>
<dbReference type="EMBL" id="JAIZAY010000001">
    <property type="protein sequence ID" value="KAJ8050700.1"/>
    <property type="molecule type" value="Genomic_DNA"/>
</dbReference>
<feature type="transmembrane region" description="Helical" evidence="5">
    <location>
        <begin position="477"/>
        <end position="496"/>
    </location>
</feature>
<sequence length="502" mass="58310">MSMGGKYSTSNFLVGPDNFTCTICHQKFENPKTLHCGHTFCLPCLQRLRRMSTVKGHLKCPMCRQEAELPLSGKVEDFPTNFALQRILQGAIIQQERRRHKRIKIEESLECSRSKVNCVYHNNLACDSFCVSCNALVCVTCTITSHRSDSGHEVTNLTDQLQVEQQTVSEMINKLDKMYVDTVKIVGLGYLLNYNYTNQMESIVSFKSKAEVFLTNLEEARQLCEDLRNGLLSSDQRTLLEVREARAHFTNVLGKYEELTRLCLVIVDELLQYFQDRRNKILELQSLTRNSLVVFYLTGDKPPLVKGSPYRLLVQIHEVLVEHDIFIEGFQKGNYQVITKTARMEKLWSDVCENKNDLKVHLRNIVASHVIRLKQNMSSKMKLKSFYHLKFDRLESFAGIFQSNEIVSHFEEVLNQARNSLSYGLIQCDKILKNLDGKNPSEMKEIISKLSNWEVHTTLLYSKVQEERMHVRQKRYLMFKIIGWTILGILFIDWLFRLKEVI</sequence>
<evidence type="ECO:0000256" key="3">
    <source>
        <dbReference type="ARBA" id="ARBA00022833"/>
    </source>
</evidence>
<dbReference type="OrthoDB" id="6106880at2759"/>
<keyword evidence="9" id="KW-1185">Reference proteome</keyword>
<evidence type="ECO:0000259" key="7">
    <source>
        <dbReference type="PROSITE" id="PS50119"/>
    </source>
</evidence>
<dbReference type="Proteomes" id="UP001152320">
    <property type="component" value="Chromosome 1"/>
</dbReference>
<dbReference type="Gene3D" id="3.30.160.60">
    <property type="entry name" value="Classic Zinc Finger"/>
    <property type="match status" value="1"/>
</dbReference>
<dbReference type="InterPro" id="IPR027370">
    <property type="entry name" value="Znf-RING_euk"/>
</dbReference>
<name>A0A9Q1HLM3_HOLLE</name>
<keyword evidence="5" id="KW-1133">Transmembrane helix</keyword>
<evidence type="ECO:0000313" key="9">
    <source>
        <dbReference type="Proteomes" id="UP001152320"/>
    </source>
</evidence>
<dbReference type="GO" id="GO:0061630">
    <property type="term" value="F:ubiquitin protein ligase activity"/>
    <property type="evidence" value="ECO:0007669"/>
    <property type="project" value="TreeGrafter"/>
</dbReference>
<feature type="domain" description="RING-type" evidence="6">
    <location>
        <begin position="21"/>
        <end position="64"/>
    </location>
</feature>
<evidence type="ECO:0000313" key="8">
    <source>
        <dbReference type="EMBL" id="KAJ8050700.1"/>
    </source>
</evidence>
<dbReference type="InterPro" id="IPR013083">
    <property type="entry name" value="Znf_RING/FYVE/PHD"/>
</dbReference>
<dbReference type="PROSITE" id="PS50119">
    <property type="entry name" value="ZF_BBOX"/>
    <property type="match status" value="1"/>
</dbReference>
<dbReference type="InterPro" id="IPR000315">
    <property type="entry name" value="Znf_B-box"/>
</dbReference>
<dbReference type="InterPro" id="IPR001841">
    <property type="entry name" value="Znf_RING"/>
</dbReference>
<proteinExistence type="predicted"/>
<dbReference type="InterPro" id="IPR017907">
    <property type="entry name" value="Znf_RING_CS"/>
</dbReference>
<evidence type="ECO:0000256" key="4">
    <source>
        <dbReference type="PROSITE-ProRule" id="PRU00024"/>
    </source>
</evidence>
<evidence type="ECO:0000256" key="2">
    <source>
        <dbReference type="ARBA" id="ARBA00022771"/>
    </source>
</evidence>
<keyword evidence="5" id="KW-0472">Membrane</keyword>
<evidence type="ECO:0000256" key="5">
    <source>
        <dbReference type="SAM" id="Phobius"/>
    </source>
</evidence>
<keyword evidence="3" id="KW-0862">Zinc</keyword>
<dbReference type="PROSITE" id="PS50089">
    <property type="entry name" value="ZF_RING_2"/>
    <property type="match status" value="1"/>
</dbReference>
<dbReference type="SMART" id="SM00184">
    <property type="entry name" value="RING"/>
    <property type="match status" value="1"/>
</dbReference>
<reference evidence="8" key="1">
    <citation type="submission" date="2021-10" db="EMBL/GenBank/DDBJ databases">
        <title>Tropical sea cucumber genome reveals ecological adaptation and Cuvierian tubules defense mechanism.</title>
        <authorList>
            <person name="Chen T."/>
        </authorList>
    </citation>
    <scope>NUCLEOTIDE SEQUENCE</scope>
    <source>
        <strain evidence="8">Nanhai2018</strain>
        <tissue evidence="8">Muscle</tissue>
    </source>
</reference>
<dbReference type="Gene3D" id="3.30.40.10">
    <property type="entry name" value="Zinc/RING finger domain, C3HC4 (zinc finger)"/>
    <property type="match status" value="1"/>
</dbReference>
<organism evidence="8 9">
    <name type="scientific">Holothuria leucospilota</name>
    <name type="common">Black long sea cucumber</name>
    <name type="synonym">Mertensiothuria leucospilota</name>
    <dbReference type="NCBI Taxonomy" id="206669"/>
    <lineage>
        <taxon>Eukaryota</taxon>
        <taxon>Metazoa</taxon>
        <taxon>Echinodermata</taxon>
        <taxon>Eleutherozoa</taxon>
        <taxon>Echinozoa</taxon>
        <taxon>Holothuroidea</taxon>
        <taxon>Aspidochirotacea</taxon>
        <taxon>Aspidochirotida</taxon>
        <taxon>Holothuriidae</taxon>
        <taxon>Holothuria</taxon>
    </lineage>
</organism>
<dbReference type="SUPFAM" id="SSF57850">
    <property type="entry name" value="RING/U-box"/>
    <property type="match status" value="1"/>
</dbReference>
<comment type="caution">
    <text evidence="8">The sequence shown here is derived from an EMBL/GenBank/DDBJ whole genome shotgun (WGS) entry which is preliminary data.</text>
</comment>
<keyword evidence="5" id="KW-0812">Transmembrane</keyword>
<dbReference type="GO" id="GO:0005654">
    <property type="term" value="C:nucleoplasm"/>
    <property type="evidence" value="ECO:0007669"/>
    <property type="project" value="TreeGrafter"/>
</dbReference>
<keyword evidence="1" id="KW-0479">Metal-binding</keyword>
<gene>
    <name evidence="8" type="ORF">HOLleu_04003</name>
</gene>
<accession>A0A9Q1HLM3</accession>
<evidence type="ECO:0000256" key="1">
    <source>
        <dbReference type="ARBA" id="ARBA00022723"/>
    </source>
</evidence>
<feature type="domain" description="B box-type" evidence="7">
    <location>
        <begin position="113"/>
        <end position="157"/>
    </location>
</feature>
<protein>
    <submittedName>
        <fullName evidence="8">Tripartite motif-containing protein 59</fullName>
    </submittedName>
</protein>
<dbReference type="PANTHER" id="PTHR25462:SF296">
    <property type="entry name" value="MEIOTIC P26, ISOFORM F"/>
    <property type="match status" value="1"/>
</dbReference>